<organism evidence="1 2">
    <name type="scientific">Chryseobacterium oleae</name>
    <dbReference type="NCBI Taxonomy" id="491207"/>
    <lineage>
        <taxon>Bacteria</taxon>
        <taxon>Pseudomonadati</taxon>
        <taxon>Bacteroidota</taxon>
        <taxon>Flavobacteriia</taxon>
        <taxon>Flavobacteriales</taxon>
        <taxon>Weeksellaceae</taxon>
        <taxon>Chryseobacterium group</taxon>
        <taxon>Chryseobacterium</taxon>
    </lineage>
</organism>
<reference evidence="2" key="1">
    <citation type="submission" date="2016-10" db="EMBL/GenBank/DDBJ databases">
        <authorList>
            <person name="Varghese N."/>
            <person name="Submissions S."/>
        </authorList>
    </citation>
    <scope>NUCLEOTIDE SEQUENCE [LARGE SCALE GENOMIC DNA]</scope>
    <source>
        <strain evidence="2">DSM 25575</strain>
    </source>
</reference>
<accession>A0A1I4VPX6</accession>
<sequence length="75" mass="8420">MLIEFKQINNLLISVNFNHICSFESHPKGGTIIRTIDGFSFVAADPYNLVGNKILNMIKPRPRSKATDETKKSKA</sequence>
<keyword evidence="2" id="KW-1185">Reference proteome</keyword>
<evidence type="ECO:0000313" key="2">
    <source>
        <dbReference type="Proteomes" id="UP000198769"/>
    </source>
</evidence>
<protein>
    <submittedName>
        <fullName evidence="1">Uncharacterized protein</fullName>
    </submittedName>
</protein>
<dbReference type="RefSeq" id="WP_090022664.1">
    <property type="nucleotide sequence ID" value="NZ_FOVD01000001.1"/>
</dbReference>
<gene>
    <name evidence="1" type="ORF">SAMN05421594_0515</name>
</gene>
<proteinExistence type="predicted"/>
<dbReference type="EMBL" id="FOVD01000001">
    <property type="protein sequence ID" value="SFN03384.1"/>
    <property type="molecule type" value="Genomic_DNA"/>
</dbReference>
<name>A0A1I4VPX6_CHROL</name>
<dbReference type="AlphaFoldDB" id="A0A1I4VPX6"/>
<evidence type="ECO:0000313" key="1">
    <source>
        <dbReference type="EMBL" id="SFN03384.1"/>
    </source>
</evidence>
<dbReference type="Proteomes" id="UP000198769">
    <property type="component" value="Unassembled WGS sequence"/>
</dbReference>